<protein>
    <submittedName>
        <fullName evidence="2">Uncharacterized protein</fullName>
    </submittedName>
</protein>
<dbReference type="eggNOG" id="ENOG502SECN">
    <property type="taxonomic scope" value="Eukaryota"/>
</dbReference>
<feature type="region of interest" description="Disordered" evidence="1">
    <location>
        <begin position="859"/>
        <end position="879"/>
    </location>
</feature>
<dbReference type="PANTHER" id="PTHR13361">
    <property type="entry name" value="WW DOMAIN-BINDING PROTEIN 11"/>
    <property type="match status" value="1"/>
</dbReference>
<dbReference type="InParanoid" id="D8PYN2"/>
<feature type="region of interest" description="Disordered" evidence="1">
    <location>
        <begin position="1374"/>
        <end position="1407"/>
    </location>
</feature>
<name>D8PYN2_SCHCM</name>
<feature type="region of interest" description="Disordered" evidence="1">
    <location>
        <begin position="1320"/>
        <end position="1351"/>
    </location>
</feature>
<evidence type="ECO:0000313" key="3">
    <source>
        <dbReference type="Proteomes" id="UP000007431"/>
    </source>
</evidence>
<feature type="region of interest" description="Disordered" evidence="1">
    <location>
        <begin position="122"/>
        <end position="241"/>
    </location>
</feature>
<dbReference type="GO" id="GO:0005681">
    <property type="term" value="C:spliceosomal complex"/>
    <property type="evidence" value="ECO:0007669"/>
    <property type="project" value="TreeGrafter"/>
</dbReference>
<dbReference type="OrthoDB" id="3052722at2759"/>
<gene>
    <name evidence="2" type="ORF">SCHCODRAFT_233115</name>
</gene>
<dbReference type="PANTHER" id="PTHR13361:SF1">
    <property type="entry name" value="WW DOMAIN-BINDING PROTEIN 11"/>
    <property type="match status" value="1"/>
</dbReference>
<dbReference type="EMBL" id="GL377304">
    <property type="protein sequence ID" value="EFI98722.1"/>
    <property type="molecule type" value="Genomic_DNA"/>
</dbReference>
<feature type="region of interest" description="Disordered" evidence="1">
    <location>
        <begin position="1084"/>
        <end position="1177"/>
    </location>
</feature>
<sequence length="1407" mass="155688">MTQIKLEVIDEDEDEKLYDDPEWEDMVRAFNWNDLKPARPGYCLPPFLAESQHKYPNDDVRDDPMFNTYYLVLARPLYAGGVDSMHFAMQGYDQKPPWKLKATWKECVSTWQLGCRLGQHEHQLPDDSDLPPLPMSPRRVQSSQERSATLPGTSGPRSQHHASTTAPRTPARSTTPSMPRASQSGSRAARSVTPVLYPTPRVDRTDAPVTPSRTPRPRSSRTAGSSSVRASHTPGPASPSPTKLLFASRGSTPLSGVLTQNPARLEELLETADEVFVSGGDTAAAVEEALKFFAQKLAVFVKSHPTCFKIRVVILQKRIFDTAKTGARTSRQLEAKSEGNNNNRRRIYVIADPASDNVGCRVSSDELVGRASNSMPRPRKKAADDPSARKRGPTPWCVGNKAAFLRRRFPTWLALDRKRRGLYLDATLVAFVLAFGMFFDIKTDLDYLPDEPEAGKTTINFDDYDDARRERAEAYMKGLRTKISTFLREERDRMSDAAKNVDINTLWNEHIQAQAQKRPSGTLRLTHYYSVYHYDERIKSAFEAEWEDVWKVWREKCAAWEDEGVAIPTDEKEPQAVAVRTRVTQACWDREPQPFKVLVQDAYEKYKAEKHASRGIPADIPDELRTPQDFQDALDAAAVYLPPTADAVGGKTGWICTVLIAGPMPSEGGEIGMLSVHHGVTLDSQLKWYQADRVNFGKVEQFYIGFAKRCYCNQGDVWRPISGRRRWERHRNIAYSNPGICTSEDHRPRPSVLQLPHSLSRSTETYKIETRTAAIPRDIADVIPRNIANSCTLINPRAVADPRSIAGSCAVADSLPPTPYPSPYKDAPPRFRISLESLTRPLSQITNSIDDLNGLEEEHLSAPEQPRATRRAALPDDADVESGRSHEVWSYHSTDRWSLHIRDVFSAVQRGRDWGLAFATAVCAFFKLEDQMDYPLRHDGRRILGGSIRPAAYSTWTRQGCPYDLSIDLGDLSAFASKYWLWWEALQPAGRLNPNNSLIAIEEFEGMVQGIDDWDGLEKCCGKEGIVQVLLLLLWWGDAVNSTRARPEEWLEWDTAVQDFRDVLCLMMRTPGFEKVARRRARTRLAADMADNENAGTGKSTKGSQKRKAGDAGPNKPSKRAKATRPAVNKADTSNTKGGKGSQKRKADAPPVGNKPTKRVKAGRTTPASTTATTATTATTTTTATTAMTATTTTTAASTMTVTSATTATTATAATTAPSTTTAVEGEGRTLRNRETLVKSFKHSDIVHVYKTKVLKVSQNLRVSDVDAAVSVQWKGDIVARTHIGGFGRELTSPPLGSASRGGAVGGGGGSAAVRRRAAAHMPQAGVTRRGARATHRGARAMRQGPTATRRGVWAARRGVVRWAAVAAGRRRRRAYPKQAATPGRGLVQDRRWKGATTWRADGGRKG</sequence>
<feature type="compositionally biased region" description="Low complexity" evidence="1">
    <location>
        <begin position="162"/>
        <end position="191"/>
    </location>
</feature>
<keyword evidence="3" id="KW-1185">Reference proteome</keyword>
<evidence type="ECO:0000313" key="2">
    <source>
        <dbReference type="EMBL" id="EFI98722.1"/>
    </source>
</evidence>
<feature type="compositionally biased region" description="Low complexity" evidence="1">
    <location>
        <begin position="220"/>
        <end position="231"/>
    </location>
</feature>
<dbReference type="KEGG" id="scm:SCHCO_02723644"/>
<proteinExistence type="predicted"/>
<dbReference type="Proteomes" id="UP000007431">
    <property type="component" value="Unassembled WGS sequence"/>
</dbReference>
<dbReference type="HOGENOM" id="CLU_275849_0_0_1"/>
<dbReference type="STRING" id="578458.D8PYN2"/>
<dbReference type="RefSeq" id="XP_003033625.1">
    <property type="nucleotide sequence ID" value="XM_003033579.1"/>
</dbReference>
<reference evidence="2 3" key="1">
    <citation type="journal article" date="2010" name="Nat. Biotechnol.">
        <title>Genome sequence of the model mushroom Schizophyllum commune.</title>
        <authorList>
            <person name="Ohm R.A."/>
            <person name="de Jong J.F."/>
            <person name="Lugones L.G."/>
            <person name="Aerts A."/>
            <person name="Kothe E."/>
            <person name="Stajich J.E."/>
            <person name="de Vries R.P."/>
            <person name="Record E."/>
            <person name="Levasseur A."/>
            <person name="Baker S.E."/>
            <person name="Bartholomew K.A."/>
            <person name="Coutinho P.M."/>
            <person name="Erdmann S."/>
            <person name="Fowler T.J."/>
            <person name="Gathman A.C."/>
            <person name="Lombard V."/>
            <person name="Henrissat B."/>
            <person name="Knabe N."/>
            <person name="Kuees U."/>
            <person name="Lilly W.W."/>
            <person name="Lindquist E."/>
            <person name="Lucas S."/>
            <person name="Magnuson J.K."/>
            <person name="Piumi F."/>
            <person name="Raudaskoski M."/>
            <person name="Salamov A."/>
            <person name="Schmutz J."/>
            <person name="Schwarze F.W.M.R."/>
            <person name="vanKuyk P.A."/>
            <person name="Horton J.S."/>
            <person name="Grigoriev I.V."/>
            <person name="Woesten H.A.B."/>
        </authorList>
    </citation>
    <scope>NUCLEOTIDE SEQUENCE [LARGE SCALE GENOMIC DNA]</scope>
    <source>
        <strain evidence="3">H4-8 / FGSC 9210</strain>
    </source>
</reference>
<feature type="region of interest" description="Disordered" evidence="1">
    <location>
        <begin position="1292"/>
        <end position="1311"/>
    </location>
</feature>
<accession>D8PYN2</accession>
<feature type="compositionally biased region" description="Polar residues" evidence="1">
    <location>
        <begin position="1094"/>
        <end position="1103"/>
    </location>
</feature>
<organism evidence="3">
    <name type="scientific">Schizophyllum commune (strain H4-8 / FGSC 9210)</name>
    <name type="common">Split gill fungus</name>
    <dbReference type="NCBI Taxonomy" id="578458"/>
    <lineage>
        <taxon>Eukaryota</taxon>
        <taxon>Fungi</taxon>
        <taxon>Dikarya</taxon>
        <taxon>Basidiomycota</taxon>
        <taxon>Agaricomycotina</taxon>
        <taxon>Agaricomycetes</taxon>
        <taxon>Agaricomycetidae</taxon>
        <taxon>Agaricales</taxon>
        <taxon>Schizophyllaceae</taxon>
        <taxon>Schizophyllum</taxon>
    </lineage>
</organism>
<feature type="region of interest" description="Disordered" evidence="1">
    <location>
        <begin position="369"/>
        <end position="394"/>
    </location>
</feature>
<evidence type="ECO:0000256" key="1">
    <source>
        <dbReference type="SAM" id="MobiDB-lite"/>
    </source>
</evidence>
<dbReference type="GeneID" id="9585239"/>
<feature type="compositionally biased region" description="Basic residues" evidence="1">
    <location>
        <begin position="1330"/>
        <end position="1340"/>
    </location>
</feature>
<feature type="compositionally biased region" description="Polar residues" evidence="1">
    <location>
        <begin position="139"/>
        <end position="157"/>
    </location>
</feature>
<dbReference type="VEuPathDB" id="FungiDB:SCHCODRAFT_02723644"/>
<feature type="compositionally biased region" description="Low complexity" evidence="1">
    <location>
        <begin position="1165"/>
        <end position="1177"/>
    </location>
</feature>